<sequence>MNLKSFISNEILRIDNHINTCLLKTSIDILVKKEVVYGKKNSFILHSLEGGKKEVCTFSISYTFKEDIEETNGQRPNDITLSIILLANDKKNYTVNQEIIFGTGFDNIEFKVVDIDNIANENFEQRLNFDELRKVFEVSIVNFMKLLCTYPRASNESNQASPSFES</sequence>
<dbReference type="Proteomes" id="UP001207742">
    <property type="component" value="Unassembled WGS sequence"/>
</dbReference>
<protein>
    <submittedName>
        <fullName evidence="1">Uncharacterized protein</fullName>
    </submittedName>
</protein>
<comment type="caution">
    <text evidence="1">The sequence shown here is derived from an EMBL/GenBank/DDBJ whole genome shotgun (WGS) entry which is preliminary data.</text>
</comment>
<keyword evidence="2" id="KW-1185">Reference proteome</keyword>
<dbReference type="EMBL" id="JAPDNS010000001">
    <property type="protein sequence ID" value="MCW3485185.1"/>
    <property type="molecule type" value="Genomic_DNA"/>
</dbReference>
<evidence type="ECO:0000313" key="2">
    <source>
        <dbReference type="Proteomes" id="UP001207742"/>
    </source>
</evidence>
<evidence type="ECO:0000313" key="1">
    <source>
        <dbReference type="EMBL" id="MCW3485185.1"/>
    </source>
</evidence>
<dbReference type="RefSeq" id="WP_264731316.1">
    <property type="nucleotide sequence ID" value="NZ_JAPDNR010000001.1"/>
</dbReference>
<organism evidence="1 2">
    <name type="scientific">Chitinophaga nivalis</name>
    <dbReference type="NCBI Taxonomy" id="2991709"/>
    <lineage>
        <taxon>Bacteria</taxon>
        <taxon>Pseudomonadati</taxon>
        <taxon>Bacteroidota</taxon>
        <taxon>Chitinophagia</taxon>
        <taxon>Chitinophagales</taxon>
        <taxon>Chitinophagaceae</taxon>
        <taxon>Chitinophaga</taxon>
    </lineage>
</organism>
<accession>A0ABT3IN24</accession>
<reference evidence="1 2" key="1">
    <citation type="submission" date="2022-10" db="EMBL/GenBank/DDBJ databases">
        <title>Chitinophaga nivalis PC15 sp. nov., isolated from Pyeongchang county, South Korea.</title>
        <authorList>
            <person name="Trinh H.N."/>
        </authorList>
    </citation>
    <scope>NUCLEOTIDE SEQUENCE [LARGE SCALE GENOMIC DNA]</scope>
    <source>
        <strain evidence="1 2">PC14</strain>
    </source>
</reference>
<gene>
    <name evidence="1" type="ORF">OL497_14845</name>
</gene>
<proteinExistence type="predicted"/>
<name>A0ABT3IN24_9BACT</name>